<reference evidence="2 3" key="1">
    <citation type="submission" date="2018-06" db="EMBL/GenBank/DDBJ databases">
        <authorList>
            <consortium name="Pathogen Informatics"/>
            <person name="Doyle S."/>
        </authorList>
    </citation>
    <scope>NUCLEOTIDE SEQUENCE [LARGE SCALE GENOMIC DNA]</scope>
    <source>
        <strain evidence="2 3">NCTC11179</strain>
    </source>
</reference>
<dbReference type="RefSeq" id="WP_002988067.1">
    <property type="nucleotide sequence ID" value="NZ_CP068107.1"/>
</dbReference>
<evidence type="ECO:0000313" key="4">
    <source>
        <dbReference type="Proteomes" id="UP000596202"/>
    </source>
</evidence>
<gene>
    <name evidence="1" type="ORF">I6I88_16460</name>
    <name evidence="2" type="ORF">NCTC11179_02623</name>
</gene>
<reference evidence="1 4" key="2">
    <citation type="submission" date="2021-01" db="EMBL/GenBank/DDBJ databases">
        <title>FDA dAtabase for Regulatory Grade micrObial Sequences (FDA-ARGOS): Supporting development and validation of Infectious Disease Dx tests.</title>
        <authorList>
            <person name="Sproer C."/>
            <person name="Gronow S."/>
            <person name="Severitt S."/>
            <person name="Schroder I."/>
            <person name="Tallon L."/>
            <person name="Sadzewicz L."/>
            <person name="Zhao X."/>
            <person name="Boylan J."/>
            <person name="Ott S."/>
            <person name="Bowen H."/>
            <person name="Vavikolanu K."/>
            <person name="Mehta A."/>
            <person name="Aluvathingal J."/>
            <person name="Nadendla S."/>
            <person name="Lowell S."/>
            <person name="Myers T."/>
            <person name="Yan Y."/>
            <person name="Sichtig H."/>
        </authorList>
    </citation>
    <scope>NUCLEOTIDE SEQUENCE [LARGE SCALE GENOMIC DNA]</scope>
    <source>
        <strain evidence="1 4">FDAARGOS_1131</strain>
    </source>
</reference>
<proteinExistence type="predicted"/>
<dbReference type="AlphaFoldDB" id="A0A378U1V0"/>
<evidence type="ECO:0000313" key="3">
    <source>
        <dbReference type="Proteomes" id="UP000255024"/>
    </source>
</evidence>
<dbReference type="OrthoDB" id="1452292at2"/>
<name>A0A378U1V0_MYROD</name>
<sequence length="63" mass="7369">MEKLIIILKQMVDQGKHVEARRLAEEIQVRLKMMIDCAETDEELVRFAKMQKIVGDLQQQLDA</sequence>
<dbReference type="Proteomes" id="UP000255024">
    <property type="component" value="Unassembled WGS sequence"/>
</dbReference>
<dbReference type="GeneID" id="93529274"/>
<evidence type="ECO:0000313" key="2">
    <source>
        <dbReference type="EMBL" id="STZ69126.1"/>
    </source>
</evidence>
<dbReference type="Proteomes" id="UP000596202">
    <property type="component" value="Chromosome"/>
</dbReference>
<keyword evidence="3" id="KW-1185">Reference proteome</keyword>
<organism evidence="2 3">
    <name type="scientific">Myroides odoratus</name>
    <name type="common">Flavobacterium odoratum</name>
    <dbReference type="NCBI Taxonomy" id="256"/>
    <lineage>
        <taxon>Bacteria</taxon>
        <taxon>Pseudomonadati</taxon>
        <taxon>Bacteroidota</taxon>
        <taxon>Flavobacteriia</taxon>
        <taxon>Flavobacteriales</taxon>
        <taxon>Flavobacteriaceae</taxon>
        <taxon>Myroides</taxon>
    </lineage>
</organism>
<protein>
    <submittedName>
        <fullName evidence="2">Uncharacterized protein</fullName>
    </submittedName>
</protein>
<dbReference type="EMBL" id="UGQL01000002">
    <property type="protein sequence ID" value="STZ69126.1"/>
    <property type="molecule type" value="Genomic_DNA"/>
</dbReference>
<dbReference type="EMBL" id="CP068108">
    <property type="protein sequence ID" value="QQT99739.1"/>
    <property type="molecule type" value="Genomic_DNA"/>
</dbReference>
<accession>A0A378U1V0</accession>
<evidence type="ECO:0000313" key="1">
    <source>
        <dbReference type="EMBL" id="QQT99739.1"/>
    </source>
</evidence>